<dbReference type="GO" id="GO:0008270">
    <property type="term" value="F:zinc ion binding"/>
    <property type="evidence" value="ECO:0007669"/>
    <property type="project" value="UniProtKB-KW"/>
</dbReference>
<dbReference type="GO" id="GO:0005737">
    <property type="term" value="C:cytoplasm"/>
    <property type="evidence" value="ECO:0007669"/>
    <property type="project" value="UniProtKB-SubCell"/>
</dbReference>
<keyword evidence="10" id="KW-0863">Zinc-finger</keyword>
<evidence type="ECO:0000256" key="5">
    <source>
        <dbReference type="ARBA" id="ARBA00022553"/>
    </source>
</evidence>
<keyword evidence="5" id="KW-0597">Phosphoprotein</keyword>
<dbReference type="RefSeq" id="XP_005852244.1">
    <property type="nucleotide sequence ID" value="XM_005852182.1"/>
</dbReference>
<keyword evidence="9" id="KW-0539">Nucleus</keyword>
<dbReference type="Pfam" id="PF10497">
    <property type="entry name" value="zf-4CXXC_R1"/>
    <property type="match status" value="1"/>
</dbReference>
<organism evidence="13">
    <name type="scientific">Chlorella variabilis</name>
    <name type="common">Green alga</name>
    <dbReference type="NCBI Taxonomy" id="554065"/>
    <lineage>
        <taxon>Eukaryota</taxon>
        <taxon>Viridiplantae</taxon>
        <taxon>Chlorophyta</taxon>
        <taxon>core chlorophytes</taxon>
        <taxon>Trebouxiophyceae</taxon>
        <taxon>Chlorellales</taxon>
        <taxon>Chlorellaceae</taxon>
        <taxon>Chlorella clade</taxon>
        <taxon>Chlorella</taxon>
    </lineage>
</organism>
<keyword evidence="6" id="KW-0832">Ubl conjugation</keyword>
<evidence type="ECO:0000313" key="13">
    <source>
        <dbReference type="Proteomes" id="UP000008141"/>
    </source>
</evidence>
<dbReference type="InParanoid" id="E1Z3B9"/>
<name>E1Z3B9_CHLVA</name>
<evidence type="ECO:0000313" key="12">
    <source>
        <dbReference type="EMBL" id="EFN60142.1"/>
    </source>
</evidence>
<dbReference type="EMBL" id="GL433835">
    <property type="protein sequence ID" value="EFN60142.1"/>
    <property type="molecule type" value="Genomic_DNA"/>
</dbReference>
<sequence length="161" mass="17271">RVYDSKYGVTCHWCRQKTLEEHVTCSHPDCGDGRRLAVSFCKLCLRNRQGEDIAQAEASGKWVCPRCRGSCGDGCASCCNCGPCRKALGLAPTHQIINQARGAGFDNVHDFLVRRRGWAGLAVAGCWCLAGLVARGSDACVCRAVGGWARAWGGVGVAARR</sequence>
<evidence type="ECO:0000256" key="9">
    <source>
        <dbReference type="ARBA" id="ARBA00023242"/>
    </source>
</evidence>
<evidence type="ECO:0000256" key="2">
    <source>
        <dbReference type="ARBA" id="ARBA00004496"/>
    </source>
</evidence>
<accession>E1Z3B9</accession>
<dbReference type="GeneID" id="17359570"/>
<dbReference type="InterPro" id="IPR018866">
    <property type="entry name" value="Znf-4CXXC_R1"/>
</dbReference>
<dbReference type="PANTHER" id="PTHR31169:SF34">
    <property type="entry name" value="ZINC-FINGER DOMAIN-CONTAINING PROTEIN"/>
    <property type="match status" value="1"/>
</dbReference>
<proteinExistence type="predicted"/>
<evidence type="ECO:0000256" key="6">
    <source>
        <dbReference type="ARBA" id="ARBA00022843"/>
    </source>
</evidence>
<dbReference type="AlphaFoldDB" id="E1Z3B9"/>
<evidence type="ECO:0000256" key="8">
    <source>
        <dbReference type="ARBA" id="ARBA00023163"/>
    </source>
</evidence>
<dbReference type="Proteomes" id="UP000008141">
    <property type="component" value="Unassembled WGS sequence"/>
</dbReference>
<dbReference type="PROSITE" id="PS50089">
    <property type="entry name" value="ZF_RING_2"/>
    <property type="match status" value="1"/>
</dbReference>
<keyword evidence="10" id="KW-0479">Metal-binding</keyword>
<dbReference type="OMA" id="DICNCGF"/>
<gene>
    <name evidence="12" type="ORF">CHLNCDRAFT_18747</name>
</gene>
<keyword evidence="8" id="KW-0804">Transcription</keyword>
<keyword evidence="7" id="KW-0805">Transcription regulation</keyword>
<keyword evidence="4" id="KW-1017">Isopeptide bond</keyword>
<dbReference type="KEGG" id="cvr:CHLNCDRAFT_18747"/>
<dbReference type="InterPro" id="IPR001841">
    <property type="entry name" value="Znf_RING"/>
</dbReference>
<evidence type="ECO:0000256" key="4">
    <source>
        <dbReference type="ARBA" id="ARBA00022499"/>
    </source>
</evidence>
<feature type="non-terminal residue" evidence="12">
    <location>
        <position position="1"/>
    </location>
</feature>
<evidence type="ECO:0000256" key="3">
    <source>
        <dbReference type="ARBA" id="ARBA00022490"/>
    </source>
</evidence>
<dbReference type="STRING" id="554065.E1Z3B9"/>
<evidence type="ECO:0000256" key="7">
    <source>
        <dbReference type="ARBA" id="ARBA00023015"/>
    </source>
</evidence>
<keyword evidence="3" id="KW-0963">Cytoplasm</keyword>
<keyword evidence="13" id="KW-1185">Reference proteome</keyword>
<reference evidence="12 13" key="1">
    <citation type="journal article" date="2010" name="Plant Cell">
        <title>The Chlorella variabilis NC64A genome reveals adaptation to photosymbiosis, coevolution with viruses, and cryptic sex.</title>
        <authorList>
            <person name="Blanc G."/>
            <person name="Duncan G."/>
            <person name="Agarkova I."/>
            <person name="Borodovsky M."/>
            <person name="Gurnon J."/>
            <person name="Kuo A."/>
            <person name="Lindquist E."/>
            <person name="Lucas S."/>
            <person name="Pangilinan J."/>
            <person name="Polle J."/>
            <person name="Salamov A."/>
            <person name="Terry A."/>
            <person name="Yamada T."/>
            <person name="Dunigan D.D."/>
            <person name="Grigoriev I.V."/>
            <person name="Claverie J.M."/>
            <person name="Van Etten J.L."/>
        </authorList>
    </citation>
    <scope>NUCLEOTIDE SEQUENCE [LARGE SCALE GENOMIC DNA]</scope>
    <source>
        <strain evidence="12 13">NC64A</strain>
    </source>
</reference>
<dbReference type="eggNOG" id="ENOG502QU1W">
    <property type="taxonomic scope" value="Eukaryota"/>
</dbReference>
<evidence type="ECO:0000259" key="11">
    <source>
        <dbReference type="PROSITE" id="PS50089"/>
    </source>
</evidence>
<dbReference type="PANTHER" id="PTHR31169">
    <property type="entry name" value="OS05G0300700 PROTEIN"/>
    <property type="match status" value="1"/>
</dbReference>
<dbReference type="GO" id="GO:0005634">
    <property type="term" value="C:nucleus"/>
    <property type="evidence" value="ECO:0007669"/>
    <property type="project" value="UniProtKB-SubCell"/>
</dbReference>
<feature type="domain" description="RING-type" evidence="11">
    <location>
        <begin position="11"/>
        <end position="68"/>
    </location>
</feature>
<evidence type="ECO:0000256" key="10">
    <source>
        <dbReference type="PROSITE-ProRule" id="PRU00175"/>
    </source>
</evidence>
<dbReference type="GO" id="GO:0006355">
    <property type="term" value="P:regulation of DNA-templated transcription"/>
    <property type="evidence" value="ECO:0007669"/>
    <property type="project" value="InterPro"/>
</dbReference>
<keyword evidence="10" id="KW-0862">Zinc</keyword>
<evidence type="ECO:0000256" key="1">
    <source>
        <dbReference type="ARBA" id="ARBA00004123"/>
    </source>
</evidence>
<dbReference type="InterPro" id="IPR040221">
    <property type="entry name" value="CDCA7/CDA7L"/>
</dbReference>
<comment type="subcellular location">
    <subcellularLocation>
        <location evidence="2">Cytoplasm</location>
    </subcellularLocation>
    <subcellularLocation>
        <location evidence="1">Nucleus</location>
    </subcellularLocation>
</comment>
<dbReference type="OrthoDB" id="298344at2759"/>
<protein>
    <recommendedName>
        <fullName evidence="11">RING-type domain-containing protein</fullName>
    </recommendedName>
</protein>